<feature type="transmembrane region" description="Helical" evidence="1">
    <location>
        <begin position="46"/>
        <end position="66"/>
    </location>
</feature>
<accession>A0A8J4DVL3</accession>
<evidence type="ECO:0000256" key="1">
    <source>
        <dbReference type="SAM" id="Phobius"/>
    </source>
</evidence>
<dbReference type="EMBL" id="BOPF01000050">
    <property type="protein sequence ID" value="GIJ51566.1"/>
    <property type="molecule type" value="Genomic_DNA"/>
</dbReference>
<keyword evidence="1" id="KW-0812">Transmembrane</keyword>
<evidence type="ECO:0000313" key="2">
    <source>
        <dbReference type="EMBL" id="GIJ51566.1"/>
    </source>
</evidence>
<dbReference type="RefSeq" id="WP_203904963.1">
    <property type="nucleotide sequence ID" value="NZ_BOPF01000050.1"/>
</dbReference>
<gene>
    <name evidence="2" type="ORF">Val02_84520</name>
</gene>
<evidence type="ECO:0000313" key="3">
    <source>
        <dbReference type="Proteomes" id="UP000619260"/>
    </source>
</evidence>
<keyword evidence="1" id="KW-1133">Transmembrane helix</keyword>
<comment type="caution">
    <text evidence="2">The sequence shown here is derived from an EMBL/GenBank/DDBJ whole genome shotgun (WGS) entry which is preliminary data.</text>
</comment>
<keyword evidence="1" id="KW-0472">Membrane</keyword>
<dbReference type="AlphaFoldDB" id="A0A8J4DVL3"/>
<proteinExistence type="predicted"/>
<reference evidence="2" key="1">
    <citation type="submission" date="2021-01" db="EMBL/GenBank/DDBJ databases">
        <title>Whole genome shotgun sequence of Virgisporangium aliadipatigenens NBRC 105644.</title>
        <authorList>
            <person name="Komaki H."/>
            <person name="Tamura T."/>
        </authorList>
    </citation>
    <scope>NUCLEOTIDE SEQUENCE</scope>
    <source>
        <strain evidence="2">NBRC 105644</strain>
    </source>
</reference>
<name>A0A8J4DVL3_9ACTN</name>
<organism evidence="2 3">
    <name type="scientific">Virgisporangium aliadipatigenens</name>
    <dbReference type="NCBI Taxonomy" id="741659"/>
    <lineage>
        <taxon>Bacteria</taxon>
        <taxon>Bacillati</taxon>
        <taxon>Actinomycetota</taxon>
        <taxon>Actinomycetes</taxon>
        <taxon>Micromonosporales</taxon>
        <taxon>Micromonosporaceae</taxon>
        <taxon>Virgisporangium</taxon>
    </lineage>
</organism>
<sequence length="406" mass="44454">MSTELDVRLRRTMDAIAASAELPDPEAVHRIGALGRRRRRARTGGALALVAAAVAAAVAISTSGLGGGNGPDEESAELPAVPPPVVVQDLRTAQELWPEAVLRLPATIPVNREGTPVGRAPDGRYVLHTGIKAGESLYPVLYDPRTRRVQEVMRAEAPPEGWDRVVVQQAAAVVGGRIWWQRTALRGGPEVFERRTELWSAAMDGGQRTLWAVFAPGSGLETPGQVFGTADRLYIQPMGDGDRLYRLTAPMAPPEPVPTTGSWWPTGDGAWMQGYEPPYRFRNTFWNVATGETVSSTRDVKEWNCDRELCVRYEARGLVATGFGADAPELAHLPNAGPRAPSAQFEVVPGGRFVYVNWGERQQYVWDVRTNTLASMPEFPHRGFRGSYMLRAGRGENLWLITAQIP</sequence>
<dbReference type="Proteomes" id="UP000619260">
    <property type="component" value="Unassembled WGS sequence"/>
</dbReference>
<protein>
    <submittedName>
        <fullName evidence="2">Uncharacterized protein</fullName>
    </submittedName>
</protein>
<keyword evidence="3" id="KW-1185">Reference proteome</keyword>